<evidence type="ECO:0000256" key="2">
    <source>
        <dbReference type="ARBA" id="ARBA00009477"/>
    </source>
</evidence>
<comment type="similarity">
    <text evidence="2 9">Belongs to the membrane fusion protein (MFP) (TC 8.A.1) family.</text>
</comment>
<evidence type="ECO:0000256" key="4">
    <source>
        <dbReference type="ARBA" id="ARBA00022475"/>
    </source>
</evidence>
<gene>
    <name evidence="12" type="ORF">C8N32_10825</name>
</gene>
<reference evidence="12 13" key="1">
    <citation type="submission" date="2018-04" db="EMBL/GenBank/DDBJ databases">
        <title>Genomic Encyclopedia of Archaeal and Bacterial Type Strains, Phase II (KMG-II): from individual species to whole genera.</title>
        <authorList>
            <person name="Goeker M."/>
        </authorList>
    </citation>
    <scope>NUCLEOTIDE SEQUENCE [LARGE SCALE GENOMIC DNA]</scope>
    <source>
        <strain evidence="12 13">DSM 18064</strain>
    </source>
</reference>
<dbReference type="NCBIfam" id="TIGR01843">
    <property type="entry name" value="type_I_hlyD"/>
    <property type="match status" value="1"/>
</dbReference>
<dbReference type="GO" id="GO:0005886">
    <property type="term" value="C:plasma membrane"/>
    <property type="evidence" value="ECO:0007669"/>
    <property type="project" value="UniProtKB-SubCell"/>
</dbReference>
<evidence type="ECO:0000256" key="9">
    <source>
        <dbReference type="RuleBase" id="RU365093"/>
    </source>
</evidence>
<dbReference type="GO" id="GO:0015031">
    <property type="term" value="P:protein transport"/>
    <property type="evidence" value="ECO:0007669"/>
    <property type="project" value="InterPro"/>
</dbReference>
<comment type="caution">
    <text evidence="12">The sequence shown here is derived from an EMBL/GenBank/DDBJ whole genome shotgun (WGS) entry which is preliminary data.</text>
</comment>
<dbReference type="Gene3D" id="2.40.30.170">
    <property type="match status" value="1"/>
</dbReference>
<comment type="subcellular location">
    <subcellularLocation>
        <location evidence="1 9">Cell inner membrane</location>
        <topology evidence="1 9">Single-pass membrane protein</topology>
    </subcellularLocation>
</comment>
<dbReference type="Pfam" id="PF25994">
    <property type="entry name" value="HH_AprE"/>
    <property type="match status" value="1"/>
</dbReference>
<evidence type="ECO:0000256" key="6">
    <source>
        <dbReference type="ARBA" id="ARBA00022692"/>
    </source>
</evidence>
<feature type="domain" description="AprE-like long alpha-helical hairpin" evidence="10">
    <location>
        <begin position="93"/>
        <end position="279"/>
    </location>
</feature>
<evidence type="ECO:0000259" key="10">
    <source>
        <dbReference type="Pfam" id="PF25994"/>
    </source>
</evidence>
<evidence type="ECO:0000256" key="7">
    <source>
        <dbReference type="ARBA" id="ARBA00022989"/>
    </source>
</evidence>
<dbReference type="InterPro" id="IPR058781">
    <property type="entry name" value="HH_AprE-like"/>
</dbReference>
<protein>
    <recommendedName>
        <fullName evidence="9">Membrane fusion protein (MFP) family protein</fullName>
    </recommendedName>
</protein>
<evidence type="ECO:0000256" key="1">
    <source>
        <dbReference type="ARBA" id="ARBA00004377"/>
    </source>
</evidence>
<dbReference type="Pfam" id="PF26002">
    <property type="entry name" value="Beta-barrel_AprE"/>
    <property type="match status" value="1"/>
</dbReference>
<keyword evidence="3 9" id="KW-0813">Transport</keyword>
<dbReference type="PANTHER" id="PTHR30386">
    <property type="entry name" value="MEMBRANE FUSION SUBUNIT OF EMRAB-TOLC MULTIDRUG EFFLUX PUMP"/>
    <property type="match status" value="1"/>
</dbReference>
<dbReference type="Proteomes" id="UP000243859">
    <property type="component" value="Unassembled WGS sequence"/>
</dbReference>
<proteinExistence type="inferred from homology"/>
<evidence type="ECO:0000313" key="12">
    <source>
        <dbReference type="EMBL" id="PTN02076.1"/>
    </source>
</evidence>
<evidence type="ECO:0000259" key="11">
    <source>
        <dbReference type="Pfam" id="PF26002"/>
    </source>
</evidence>
<dbReference type="EMBL" id="QAAA01000008">
    <property type="protein sequence ID" value="PTN02076.1"/>
    <property type="molecule type" value="Genomic_DNA"/>
</dbReference>
<dbReference type="OrthoDB" id="9810980at2"/>
<keyword evidence="8" id="KW-0472">Membrane</keyword>
<dbReference type="PRINTS" id="PR01490">
    <property type="entry name" value="RTXTOXIND"/>
</dbReference>
<dbReference type="PANTHER" id="PTHR30386:SF17">
    <property type="entry name" value="ALKALINE PROTEASE SECRETION PROTEIN APRE"/>
    <property type="match status" value="1"/>
</dbReference>
<evidence type="ECO:0000313" key="13">
    <source>
        <dbReference type="Proteomes" id="UP000243859"/>
    </source>
</evidence>
<evidence type="ECO:0000256" key="8">
    <source>
        <dbReference type="ARBA" id="ARBA00023136"/>
    </source>
</evidence>
<keyword evidence="6" id="KW-0812">Transmembrane</keyword>
<evidence type="ECO:0000256" key="5">
    <source>
        <dbReference type="ARBA" id="ARBA00022519"/>
    </source>
</evidence>
<sequence length="437" mass="48046">MKNAADNACAWPARAPLWAGFAALVVLIGGVGVWSVQARIAGAIIAPGMVQVESNRQVVQHPQGGVVGEILARDGDTVEGGEVLLRLDTSLLKSELAIVETQLYEVMARKARLEAERDGRSALSVTDSLSRVAAQSREVRDLVDGQARLLAARAVSRSKETEQLDEQVLQTRSQIAGTQAQLAATRTQGVLIGKELEDSQLLLKQGLIQAARVSALLREQARLRGQVGNLEATVAQLNGQIAAFGIQKLKLATTRREEAIAALRDLQYREMELSERRLSMRETLARMEVRAPVRGVVHGSRVFARRAVISPAEPILYIVPQDRPLVVVARISAMNIDQVHVGQRVFLRFTAFDRRQTPEIRGHVVRLSADVFTDEATGQSYYQAELLPEDGEMAGLGGRTILPGMPVEVFFRTADRTPLSYLAKPFMDYFNRAFREP</sequence>
<dbReference type="RefSeq" id="WP_107892204.1">
    <property type="nucleotide sequence ID" value="NZ_QAAA01000008.1"/>
</dbReference>
<keyword evidence="4 9" id="KW-1003">Cell membrane</keyword>
<keyword evidence="7" id="KW-1133">Transmembrane helix</keyword>
<evidence type="ECO:0000256" key="3">
    <source>
        <dbReference type="ARBA" id="ARBA00022448"/>
    </source>
</evidence>
<keyword evidence="5 9" id="KW-0997">Cell inner membrane</keyword>
<dbReference type="InterPro" id="IPR058982">
    <property type="entry name" value="Beta-barrel_AprE"/>
</dbReference>
<name>A0A2T5BRY4_9RHOB</name>
<dbReference type="InterPro" id="IPR010129">
    <property type="entry name" value="T1SS_HlyD"/>
</dbReference>
<dbReference type="AlphaFoldDB" id="A0A2T5BRY4"/>
<organism evidence="12 13">
    <name type="scientific">Rhodovulum imhoffii</name>
    <dbReference type="NCBI Taxonomy" id="365340"/>
    <lineage>
        <taxon>Bacteria</taxon>
        <taxon>Pseudomonadati</taxon>
        <taxon>Pseudomonadota</taxon>
        <taxon>Alphaproteobacteria</taxon>
        <taxon>Rhodobacterales</taxon>
        <taxon>Paracoccaceae</taxon>
        <taxon>Rhodovulum</taxon>
    </lineage>
</organism>
<accession>A0A2T5BRY4</accession>
<keyword evidence="13" id="KW-1185">Reference proteome</keyword>
<feature type="domain" description="AprE-like beta-barrel" evidence="11">
    <location>
        <begin position="325"/>
        <end position="413"/>
    </location>
</feature>
<dbReference type="InterPro" id="IPR050739">
    <property type="entry name" value="MFP"/>
</dbReference>